<dbReference type="PANTHER" id="PTHR33376">
    <property type="match status" value="1"/>
</dbReference>
<dbReference type="RefSeq" id="WP_257511519.1">
    <property type="nucleotide sequence ID" value="NZ_JANKHG010000016.1"/>
</dbReference>
<evidence type="ECO:0000313" key="5">
    <source>
        <dbReference type="EMBL" id="MCR2746277.1"/>
    </source>
</evidence>
<dbReference type="CDD" id="cd13674">
    <property type="entry name" value="PBP2_TRAP_SBP_like_1"/>
    <property type="match status" value="1"/>
</dbReference>
<comment type="similarity">
    <text evidence="1">Belongs to the bacterial solute-binding protein 7 family.</text>
</comment>
<comment type="caution">
    <text evidence="5">The sequence shown here is derived from an EMBL/GenBank/DDBJ whole genome shotgun (WGS) entry which is preliminary data.</text>
</comment>
<dbReference type="NCBIfam" id="NF037995">
    <property type="entry name" value="TRAP_S1"/>
    <property type="match status" value="1"/>
</dbReference>
<feature type="signal peptide" evidence="4">
    <location>
        <begin position="1"/>
        <end position="23"/>
    </location>
</feature>
<evidence type="ECO:0000256" key="4">
    <source>
        <dbReference type="SAM" id="SignalP"/>
    </source>
</evidence>
<dbReference type="EMBL" id="JANKHG010000016">
    <property type="protein sequence ID" value="MCR2746277.1"/>
    <property type="molecule type" value="Genomic_DNA"/>
</dbReference>
<name>A0ABT1XG83_9BURK</name>
<evidence type="ECO:0000256" key="2">
    <source>
        <dbReference type="ARBA" id="ARBA00022448"/>
    </source>
</evidence>
<dbReference type="Gene3D" id="3.40.190.170">
    <property type="entry name" value="Bacterial extracellular solute-binding protein, family 7"/>
    <property type="match status" value="1"/>
</dbReference>
<dbReference type="PIRSF" id="PIRSF006470">
    <property type="entry name" value="DctB"/>
    <property type="match status" value="1"/>
</dbReference>
<dbReference type="Proteomes" id="UP001165267">
    <property type="component" value="Unassembled WGS sequence"/>
</dbReference>
<evidence type="ECO:0000313" key="6">
    <source>
        <dbReference type="Proteomes" id="UP001165267"/>
    </source>
</evidence>
<protein>
    <submittedName>
        <fullName evidence="5">TRAP transporter substrate-binding protein</fullName>
    </submittedName>
</protein>
<reference evidence="5" key="1">
    <citation type="submission" date="2022-07" db="EMBL/GenBank/DDBJ databases">
        <authorList>
            <person name="Xamxidin M."/>
        </authorList>
    </citation>
    <scope>NUCLEOTIDE SEQUENCE</scope>
    <source>
        <strain evidence="5">YS8-69</strain>
    </source>
</reference>
<keyword evidence="2" id="KW-0813">Transport</keyword>
<evidence type="ECO:0000256" key="1">
    <source>
        <dbReference type="ARBA" id="ARBA00009023"/>
    </source>
</evidence>
<organism evidence="5 6">
    <name type="scientific">Limnobacter parvus</name>
    <dbReference type="NCBI Taxonomy" id="2939690"/>
    <lineage>
        <taxon>Bacteria</taxon>
        <taxon>Pseudomonadati</taxon>
        <taxon>Pseudomonadota</taxon>
        <taxon>Betaproteobacteria</taxon>
        <taxon>Burkholderiales</taxon>
        <taxon>Burkholderiaceae</taxon>
        <taxon>Limnobacter</taxon>
    </lineage>
</organism>
<dbReference type="NCBIfam" id="TIGR00787">
    <property type="entry name" value="dctP"/>
    <property type="match status" value="1"/>
</dbReference>
<dbReference type="Pfam" id="PF03480">
    <property type="entry name" value="DctP"/>
    <property type="match status" value="1"/>
</dbReference>
<proteinExistence type="inferred from homology"/>
<keyword evidence="3 4" id="KW-0732">Signal</keyword>
<keyword evidence="6" id="KW-1185">Reference proteome</keyword>
<sequence>MNYLSALGLLFGLALFGAGAATAAPPIVIRFSHVVEDNTPKGIAALEFKRLVEERTRGKVKVQVYPNSSLYKDREELEALQLGAVQMLAPSLAKFGQLGMRDFEVFDLPYIFPNRQVLKAVTQGEIGRELLAQLEDRGILGLAYWDNGFKVMSANTPIRLPVDLKGKRMRIQPSRVLEAQMEALGATPIPLAFSDVHTALESGLVDGTENPPSNLYSKKMHEVQKHVAVTNHGYLGYAVIVNRKFWNSLPADIRATLERSLVDATRKNDEEAEKLNSQALNKVRESKNTTVLNLDAAELQAWRKALEPVHRKMESRINKDLISRIRKAAAIQAAAAAASADVR</sequence>
<gene>
    <name evidence="5" type="ORF">NSP04_06420</name>
</gene>
<dbReference type="InterPro" id="IPR038404">
    <property type="entry name" value="TRAP_DctP_sf"/>
</dbReference>
<dbReference type="InterPro" id="IPR004682">
    <property type="entry name" value="TRAP_DctP"/>
</dbReference>
<accession>A0ABT1XG83</accession>
<dbReference type="InterPro" id="IPR018389">
    <property type="entry name" value="DctP_fam"/>
</dbReference>
<feature type="chain" id="PRO_5046861000" evidence="4">
    <location>
        <begin position="24"/>
        <end position="343"/>
    </location>
</feature>
<dbReference type="PANTHER" id="PTHR33376:SF7">
    <property type="entry name" value="C4-DICARBOXYLATE-BINDING PROTEIN DCTB"/>
    <property type="match status" value="1"/>
</dbReference>
<evidence type="ECO:0000256" key="3">
    <source>
        <dbReference type="ARBA" id="ARBA00022729"/>
    </source>
</evidence>